<gene>
    <name evidence="3" type="ORF">IPOD504_LOCUS7316</name>
</gene>
<evidence type="ECO:0000313" key="3">
    <source>
        <dbReference type="EMBL" id="CAH2050226.1"/>
    </source>
</evidence>
<keyword evidence="2" id="KW-0812">Transmembrane</keyword>
<evidence type="ECO:0008006" key="5">
    <source>
        <dbReference type="Google" id="ProtNLM"/>
    </source>
</evidence>
<feature type="transmembrane region" description="Helical" evidence="2">
    <location>
        <begin position="78"/>
        <end position="97"/>
    </location>
</feature>
<dbReference type="EMBL" id="OW152814">
    <property type="protein sequence ID" value="CAH2050226.1"/>
    <property type="molecule type" value="Genomic_DNA"/>
</dbReference>
<dbReference type="Proteomes" id="UP000837857">
    <property type="component" value="Chromosome 2"/>
</dbReference>
<feature type="non-terminal residue" evidence="3">
    <location>
        <position position="1"/>
    </location>
</feature>
<feature type="transmembrane region" description="Helical" evidence="2">
    <location>
        <begin position="239"/>
        <end position="258"/>
    </location>
</feature>
<dbReference type="InterPro" id="IPR039672">
    <property type="entry name" value="MFS_2"/>
</dbReference>
<sequence length="288" mass="32267">MGKENCGIYLVLYISHLSLIPELSEDPHIRTHLTAIRFGFTVFSNLFVYVITWVILHFTGECDKEQVGPPDAWKFRHIVYIVLGVGTVASVIFHVFVSEERRFGQPHPIIDTNDNNRVHFSIFRKFLLYQVATVYMSTRIVVNIRTVCSLTGYIWIYLDSDYNYKVYYIYVVAVLLGFGGSQMLVTSLALTADLVGDRTEASAFVYGLMSFTDKLSCGAVIAIIQWYADGASAGYYRDVLSWVCGGACLLGLLSTLVLPNLTPDVRITSDNPSINAIEEESTPPPDIF</sequence>
<evidence type="ECO:0000256" key="2">
    <source>
        <dbReference type="SAM" id="Phobius"/>
    </source>
</evidence>
<evidence type="ECO:0000313" key="4">
    <source>
        <dbReference type="Proteomes" id="UP000837857"/>
    </source>
</evidence>
<keyword evidence="4" id="KW-1185">Reference proteome</keyword>
<feature type="transmembrane region" description="Helical" evidence="2">
    <location>
        <begin position="167"/>
        <end position="191"/>
    </location>
</feature>
<comment type="similarity">
    <text evidence="1">Belongs to the major facilitator superfamily.</text>
</comment>
<feature type="transmembrane region" description="Helical" evidence="2">
    <location>
        <begin position="35"/>
        <end position="58"/>
    </location>
</feature>
<keyword evidence="2" id="KW-1133">Transmembrane helix</keyword>
<name>A0ABN8IBZ9_9NEOP</name>
<evidence type="ECO:0000256" key="1">
    <source>
        <dbReference type="ARBA" id="ARBA00008335"/>
    </source>
</evidence>
<accession>A0ABN8IBZ9</accession>
<dbReference type="PANTHER" id="PTHR11328">
    <property type="entry name" value="MAJOR FACILITATOR SUPERFAMILY DOMAIN-CONTAINING PROTEIN"/>
    <property type="match status" value="1"/>
</dbReference>
<dbReference type="PANTHER" id="PTHR11328:SF28">
    <property type="entry name" value="MAJOR FACILITATOR SUPERFAMILY DOMAIN-CONTAINING PROTEIN 12"/>
    <property type="match status" value="1"/>
</dbReference>
<protein>
    <recommendedName>
        <fullName evidence="5">Major facilitator superfamily associated domain-containing protein</fullName>
    </recommendedName>
</protein>
<reference evidence="3" key="1">
    <citation type="submission" date="2022-03" db="EMBL/GenBank/DDBJ databases">
        <authorList>
            <person name="Martin H S."/>
        </authorList>
    </citation>
    <scope>NUCLEOTIDE SEQUENCE</scope>
</reference>
<dbReference type="InterPro" id="IPR036259">
    <property type="entry name" value="MFS_trans_sf"/>
</dbReference>
<keyword evidence="2" id="KW-0472">Membrane</keyword>
<feature type="transmembrane region" description="Helical" evidence="2">
    <location>
        <begin position="126"/>
        <end position="155"/>
    </location>
</feature>
<organism evidence="3 4">
    <name type="scientific">Iphiclides podalirius</name>
    <name type="common">scarce swallowtail</name>
    <dbReference type="NCBI Taxonomy" id="110791"/>
    <lineage>
        <taxon>Eukaryota</taxon>
        <taxon>Metazoa</taxon>
        <taxon>Ecdysozoa</taxon>
        <taxon>Arthropoda</taxon>
        <taxon>Hexapoda</taxon>
        <taxon>Insecta</taxon>
        <taxon>Pterygota</taxon>
        <taxon>Neoptera</taxon>
        <taxon>Endopterygota</taxon>
        <taxon>Lepidoptera</taxon>
        <taxon>Glossata</taxon>
        <taxon>Ditrysia</taxon>
        <taxon>Papilionoidea</taxon>
        <taxon>Papilionidae</taxon>
        <taxon>Papilioninae</taxon>
        <taxon>Iphiclides</taxon>
    </lineage>
</organism>
<feature type="transmembrane region" description="Helical" evidence="2">
    <location>
        <begin position="203"/>
        <end position="227"/>
    </location>
</feature>
<dbReference type="SUPFAM" id="SSF103473">
    <property type="entry name" value="MFS general substrate transporter"/>
    <property type="match status" value="1"/>
</dbReference>
<proteinExistence type="inferred from homology"/>